<organism evidence="1">
    <name type="scientific">Microbacterium sp. A8/3-1</name>
    <dbReference type="NCBI Taxonomy" id="3160749"/>
    <lineage>
        <taxon>Bacteria</taxon>
        <taxon>Bacillati</taxon>
        <taxon>Actinomycetota</taxon>
        <taxon>Actinomycetes</taxon>
        <taxon>Micrococcales</taxon>
        <taxon>Microbacteriaceae</taxon>
        <taxon>Microbacterium</taxon>
    </lineage>
</organism>
<gene>
    <name evidence="1" type="ORF">ABS642_00770</name>
</gene>
<reference evidence="1" key="1">
    <citation type="submission" date="2024-06" db="EMBL/GenBank/DDBJ databases">
        <title>Draft genome sequence of Microbacterium sp. strain A8/3-1, isolated from Oxytropis tragacanthoides Fisch. ex DC. Root nodules in the Altai region of Russia.</title>
        <authorList>
            <person name="Sazanova A."/>
            <person name="Guro P."/>
            <person name="Kuznetsova I."/>
            <person name="Belimov A."/>
            <person name="Safronova V."/>
        </authorList>
    </citation>
    <scope>NUCLEOTIDE SEQUENCE</scope>
    <source>
        <strain evidence="1">A8/3-1</strain>
    </source>
</reference>
<sequence>MARLREKHLPHRVTIQEFEGDGAEDDIWGDERTDRPAYVEQKTRLVVDRRSTSPTFGQEITSTTFVVLLLKDDCQPRTRVTVWPGKPRQRRSEVIDSAYFEYRGTPSHVELYLE</sequence>
<evidence type="ECO:0008006" key="2">
    <source>
        <dbReference type="Google" id="ProtNLM"/>
    </source>
</evidence>
<dbReference type="AlphaFoldDB" id="A0AAU7VWR1"/>
<protein>
    <recommendedName>
        <fullName evidence="2">Head-tail adaptor protein</fullName>
    </recommendedName>
</protein>
<dbReference type="EMBL" id="CP158357">
    <property type="protein sequence ID" value="XBX78655.1"/>
    <property type="molecule type" value="Genomic_DNA"/>
</dbReference>
<evidence type="ECO:0000313" key="1">
    <source>
        <dbReference type="EMBL" id="XBX78655.1"/>
    </source>
</evidence>
<name>A0AAU7VWR1_9MICO</name>
<proteinExistence type="predicted"/>
<accession>A0AAU7VWR1</accession>
<dbReference type="RefSeq" id="WP_350351881.1">
    <property type="nucleotide sequence ID" value="NZ_CP158357.1"/>
</dbReference>